<dbReference type="Gene3D" id="2.30.30.1020">
    <property type="entry name" value="CCR4-NOT complex subunit 2/3/5, C-terminal domain"/>
    <property type="match status" value="1"/>
</dbReference>
<dbReference type="Pfam" id="PF04153">
    <property type="entry name" value="NOT2_3_5_C"/>
    <property type="match status" value="1"/>
</dbReference>
<dbReference type="InterPro" id="IPR007282">
    <property type="entry name" value="NOT2/3/5_C"/>
</dbReference>
<keyword evidence="6" id="KW-1185">Reference proteome</keyword>
<dbReference type="Proteomes" id="UP000031512">
    <property type="component" value="Unassembled WGS sequence"/>
</dbReference>
<reference evidence="5 6" key="1">
    <citation type="journal article" date="2012" name="BMC Genomics">
        <title>Comparative genomic analysis and phylogenetic position of Theileria equi.</title>
        <authorList>
            <person name="Kappmeyer L.S."/>
            <person name="Thiagarajan M."/>
            <person name="Herndon D.R."/>
            <person name="Ramsay J.D."/>
            <person name="Caler E."/>
            <person name="Djikeng A."/>
            <person name="Gillespie J.J."/>
            <person name="Lau A.O."/>
            <person name="Roalson E.H."/>
            <person name="Silva J.C."/>
            <person name="Silva M.G."/>
            <person name="Suarez C.E."/>
            <person name="Ueti M.W."/>
            <person name="Nene V.M."/>
            <person name="Mealey R.H."/>
            <person name="Knowles D.P."/>
            <person name="Brayton K.A."/>
        </authorList>
    </citation>
    <scope>NUCLEOTIDE SEQUENCE [LARGE SCALE GENOMIC DNA]</scope>
    <source>
        <strain evidence="5 6">WA</strain>
    </source>
</reference>
<accession>L1LEA0</accession>
<dbReference type="InterPro" id="IPR040168">
    <property type="entry name" value="Not2/3/5"/>
</dbReference>
<comment type="similarity">
    <text evidence="1">Belongs to the CNOT2/3/5 family.</text>
</comment>
<dbReference type="eggNOG" id="KOG2150">
    <property type="taxonomic scope" value="Eukaryota"/>
</dbReference>
<organism evidence="5 6">
    <name type="scientific">Theileria equi strain WA</name>
    <dbReference type="NCBI Taxonomy" id="1537102"/>
    <lineage>
        <taxon>Eukaryota</taxon>
        <taxon>Sar</taxon>
        <taxon>Alveolata</taxon>
        <taxon>Apicomplexa</taxon>
        <taxon>Aconoidasida</taxon>
        <taxon>Piroplasmida</taxon>
        <taxon>Theileriidae</taxon>
        <taxon>Theileria</taxon>
    </lineage>
</organism>
<name>L1LEA0_THEEQ</name>
<dbReference type="VEuPathDB" id="PiroplasmaDB:BEWA_036160"/>
<dbReference type="GO" id="GO:0006355">
    <property type="term" value="P:regulation of DNA-templated transcription"/>
    <property type="evidence" value="ECO:0007669"/>
    <property type="project" value="InterPro"/>
</dbReference>
<gene>
    <name evidence="5" type="ORF">BEWA_036160</name>
</gene>
<keyword evidence="2" id="KW-0805">Transcription regulation</keyword>
<evidence type="ECO:0000313" key="6">
    <source>
        <dbReference type="Proteomes" id="UP000031512"/>
    </source>
</evidence>
<dbReference type="InterPro" id="IPR038635">
    <property type="entry name" value="CCR4-NOT_su2/3/5_C_sf"/>
</dbReference>
<dbReference type="RefSeq" id="XP_004833032.1">
    <property type="nucleotide sequence ID" value="XM_004832975.1"/>
</dbReference>
<dbReference type="STRING" id="1537102.L1LEA0"/>
<proteinExistence type="inferred from homology"/>
<dbReference type="AlphaFoldDB" id="L1LEA0"/>
<dbReference type="EMBL" id="ACOU01000002">
    <property type="protein sequence ID" value="EKX73580.1"/>
    <property type="molecule type" value="Genomic_DNA"/>
</dbReference>
<dbReference type="OrthoDB" id="293823at2759"/>
<dbReference type="KEGG" id="beq:BEWA_036160"/>
<keyword evidence="3" id="KW-0804">Transcription</keyword>
<comment type="caution">
    <text evidence="5">The sequence shown here is derived from an EMBL/GenBank/DDBJ whole genome shotgun (WGS) entry which is preliminary data.</text>
</comment>
<evidence type="ECO:0000256" key="2">
    <source>
        <dbReference type="ARBA" id="ARBA00023015"/>
    </source>
</evidence>
<evidence type="ECO:0000256" key="3">
    <source>
        <dbReference type="ARBA" id="ARBA00023163"/>
    </source>
</evidence>
<protein>
    <recommendedName>
        <fullName evidence="4">NOT2/NOT3/NOT5 C-terminal domain-containing protein</fullName>
    </recommendedName>
</protein>
<evidence type="ECO:0000313" key="5">
    <source>
        <dbReference type="EMBL" id="EKX73580.1"/>
    </source>
</evidence>
<dbReference type="GeneID" id="15807984"/>
<sequence length="173" mass="20509">MSGLVYPMEKLCLPGQGEFPYPEPTQEVKRDPAVSEAKEQKLRRILEKSEAMFRAEPPNPYAPINSAKVPSIFPQEPLSHYATPTQFSRMSEGTLFFIFYFLPGTIQQQFAAQELRKLSWRFHTKLLLWFRRYGEPFKVTETFEQGSFYCFEIEEWKKVVRPDFTFYYSFLEE</sequence>
<dbReference type="PANTHER" id="PTHR23326">
    <property type="entry name" value="CCR4 NOT-RELATED"/>
    <property type="match status" value="1"/>
</dbReference>
<evidence type="ECO:0000259" key="4">
    <source>
        <dbReference type="Pfam" id="PF04153"/>
    </source>
</evidence>
<evidence type="ECO:0000256" key="1">
    <source>
        <dbReference type="ARBA" id="ARBA00007682"/>
    </source>
</evidence>
<dbReference type="GO" id="GO:0030015">
    <property type="term" value="C:CCR4-NOT core complex"/>
    <property type="evidence" value="ECO:0007669"/>
    <property type="project" value="InterPro"/>
</dbReference>
<feature type="domain" description="NOT2/NOT3/NOT5 C-terminal" evidence="4">
    <location>
        <begin position="65"/>
        <end position="171"/>
    </location>
</feature>